<evidence type="ECO:0008006" key="5">
    <source>
        <dbReference type="Google" id="ProtNLM"/>
    </source>
</evidence>
<name>A0A9P6AQD1_9AGAM</name>
<evidence type="ECO:0000256" key="2">
    <source>
        <dbReference type="SAM" id="SignalP"/>
    </source>
</evidence>
<accession>A0A9P6AQD1</accession>
<comment type="caution">
    <text evidence="3">The sequence shown here is derived from an EMBL/GenBank/DDBJ whole genome shotgun (WGS) entry which is preliminary data.</text>
</comment>
<dbReference type="AlphaFoldDB" id="A0A9P6AQD1"/>
<dbReference type="EMBL" id="MU129023">
    <property type="protein sequence ID" value="KAF9510088.1"/>
    <property type="molecule type" value="Genomic_DNA"/>
</dbReference>
<reference evidence="3" key="1">
    <citation type="journal article" date="2020" name="Nat. Commun.">
        <title>Large-scale genome sequencing of mycorrhizal fungi provides insights into the early evolution of symbiotic traits.</title>
        <authorList>
            <person name="Miyauchi S."/>
            <person name="Kiss E."/>
            <person name="Kuo A."/>
            <person name="Drula E."/>
            <person name="Kohler A."/>
            <person name="Sanchez-Garcia M."/>
            <person name="Morin E."/>
            <person name="Andreopoulos B."/>
            <person name="Barry K.W."/>
            <person name="Bonito G."/>
            <person name="Buee M."/>
            <person name="Carver A."/>
            <person name="Chen C."/>
            <person name="Cichocki N."/>
            <person name="Clum A."/>
            <person name="Culley D."/>
            <person name="Crous P.W."/>
            <person name="Fauchery L."/>
            <person name="Girlanda M."/>
            <person name="Hayes R.D."/>
            <person name="Keri Z."/>
            <person name="LaButti K."/>
            <person name="Lipzen A."/>
            <person name="Lombard V."/>
            <person name="Magnuson J."/>
            <person name="Maillard F."/>
            <person name="Murat C."/>
            <person name="Nolan M."/>
            <person name="Ohm R.A."/>
            <person name="Pangilinan J."/>
            <person name="Pereira M.F."/>
            <person name="Perotto S."/>
            <person name="Peter M."/>
            <person name="Pfister S."/>
            <person name="Riley R."/>
            <person name="Sitrit Y."/>
            <person name="Stielow J.B."/>
            <person name="Szollosi G."/>
            <person name="Zifcakova L."/>
            <person name="Stursova M."/>
            <person name="Spatafora J.W."/>
            <person name="Tedersoo L."/>
            <person name="Vaario L.M."/>
            <person name="Yamada A."/>
            <person name="Yan M."/>
            <person name="Wang P."/>
            <person name="Xu J."/>
            <person name="Bruns T."/>
            <person name="Baldrian P."/>
            <person name="Vilgalys R."/>
            <person name="Dunand C."/>
            <person name="Henrissat B."/>
            <person name="Grigoriev I.V."/>
            <person name="Hibbett D."/>
            <person name="Nagy L.G."/>
            <person name="Martin F.M."/>
        </authorList>
    </citation>
    <scope>NUCLEOTIDE SEQUENCE</scope>
    <source>
        <strain evidence="3">UP504</strain>
    </source>
</reference>
<keyword evidence="2" id="KW-0732">Signal</keyword>
<gene>
    <name evidence="3" type="ORF">BS47DRAFT_99215</name>
</gene>
<sequence>MISGDFLCWTCVSFLLVAHTTRAVELTRRAMEQVAMLNHTPHKDQDSFPPLPPSRSLLNNSPPPPTHGIPVAVLHLHSHRP</sequence>
<protein>
    <recommendedName>
        <fullName evidence="5">Secreted protein</fullName>
    </recommendedName>
</protein>
<keyword evidence="4" id="KW-1185">Reference proteome</keyword>
<feature type="chain" id="PRO_5040350867" description="Secreted protein" evidence="2">
    <location>
        <begin position="24"/>
        <end position="81"/>
    </location>
</feature>
<evidence type="ECO:0000313" key="4">
    <source>
        <dbReference type="Proteomes" id="UP000886523"/>
    </source>
</evidence>
<proteinExistence type="predicted"/>
<feature type="region of interest" description="Disordered" evidence="1">
    <location>
        <begin position="37"/>
        <end position="70"/>
    </location>
</feature>
<evidence type="ECO:0000256" key="1">
    <source>
        <dbReference type="SAM" id="MobiDB-lite"/>
    </source>
</evidence>
<organism evidence="3 4">
    <name type="scientific">Hydnum rufescens UP504</name>
    <dbReference type="NCBI Taxonomy" id="1448309"/>
    <lineage>
        <taxon>Eukaryota</taxon>
        <taxon>Fungi</taxon>
        <taxon>Dikarya</taxon>
        <taxon>Basidiomycota</taxon>
        <taxon>Agaricomycotina</taxon>
        <taxon>Agaricomycetes</taxon>
        <taxon>Cantharellales</taxon>
        <taxon>Hydnaceae</taxon>
        <taxon>Hydnum</taxon>
    </lineage>
</organism>
<dbReference type="Proteomes" id="UP000886523">
    <property type="component" value="Unassembled WGS sequence"/>
</dbReference>
<feature type="signal peptide" evidence="2">
    <location>
        <begin position="1"/>
        <end position="23"/>
    </location>
</feature>
<evidence type="ECO:0000313" key="3">
    <source>
        <dbReference type="EMBL" id="KAF9510088.1"/>
    </source>
</evidence>